<proteinExistence type="inferred from homology"/>
<dbReference type="OrthoDB" id="9801773at2"/>
<dbReference type="InterPro" id="IPR019587">
    <property type="entry name" value="Polyketide_cyclase/dehydratase"/>
</dbReference>
<dbReference type="Gene3D" id="3.40.50.720">
    <property type="entry name" value="NAD(P)-binding Rossmann-like Domain"/>
    <property type="match status" value="1"/>
</dbReference>
<dbReference type="SUPFAM" id="SSF55961">
    <property type="entry name" value="Bet v1-like"/>
    <property type="match status" value="1"/>
</dbReference>
<organism evidence="4 5">
    <name type="scientific">Kocuria rosea subsp. polaris</name>
    <dbReference type="NCBI Taxonomy" id="136273"/>
    <lineage>
        <taxon>Bacteria</taxon>
        <taxon>Bacillati</taxon>
        <taxon>Actinomycetota</taxon>
        <taxon>Actinomycetes</taxon>
        <taxon>Micrococcales</taxon>
        <taxon>Micrococcaceae</taxon>
        <taxon>Kocuria</taxon>
    </lineage>
</organism>
<evidence type="ECO:0000256" key="1">
    <source>
        <dbReference type="ARBA" id="ARBA00009353"/>
    </source>
</evidence>
<dbReference type="Gene3D" id="3.30.530.20">
    <property type="match status" value="1"/>
</dbReference>
<dbReference type="SUPFAM" id="SSF51735">
    <property type="entry name" value="NAD(P)-binding Rossmann-fold domains"/>
    <property type="match status" value="1"/>
</dbReference>
<dbReference type="PANTHER" id="PTHR11092:SF0">
    <property type="entry name" value="EPIMERASE FAMILY PROTEIN SDR39U1"/>
    <property type="match status" value="1"/>
</dbReference>
<dbReference type="CDD" id="cd07820">
    <property type="entry name" value="SRPBCC_3"/>
    <property type="match status" value="1"/>
</dbReference>
<evidence type="ECO:0008006" key="6">
    <source>
        <dbReference type="Google" id="ProtNLM"/>
    </source>
</evidence>
<feature type="domain" description="NAD-dependent epimerase/dehydratase" evidence="2">
    <location>
        <begin position="162"/>
        <end position="370"/>
    </location>
</feature>
<comment type="caution">
    <text evidence="4">The sequence shown here is derived from an EMBL/GenBank/DDBJ whole genome shotgun (WGS) entry which is preliminary data.</text>
</comment>
<name>A0A0A6VTL5_KOCRO</name>
<evidence type="ECO:0000313" key="5">
    <source>
        <dbReference type="Proteomes" id="UP000030466"/>
    </source>
</evidence>
<dbReference type="InterPro" id="IPR013549">
    <property type="entry name" value="DUF1731"/>
</dbReference>
<dbReference type="Pfam" id="PF08338">
    <property type="entry name" value="DUF1731"/>
    <property type="match status" value="1"/>
</dbReference>
<dbReference type="InterPro" id="IPR001509">
    <property type="entry name" value="Epimerase_deHydtase"/>
</dbReference>
<dbReference type="NCBIfam" id="TIGR01777">
    <property type="entry name" value="yfcH"/>
    <property type="match status" value="1"/>
</dbReference>
<dbReference type="InterPro" id="IPR023393">
    <property type="entry name" value="START-like_dom_sf"/>
</dbReference>
<protein>
    <recommendedName>
        <fullName evidence="6">Nucleoside-diphosphate sugar epimerase</fullName>
    </recommendedName>
</protein>
<dbReference type="Pfam" id="PF01370">
    <property type="entry name" value="Epimerase"/>
    <property type="match status" value="1"/>
</dbReference>
<dbReference type="RefSeq" id="WP_035925819.1">
    <property type="nucleotide sequence ID" value="NZ_JSUH01000006.1"/>
</dbReference>
<feature type="domain" description="DUF1731" evidence="3">
    <location>
        <begin position="408"/>
        <end position="455"/>
    </location>
</feature>
<gene>
    <name evidence="4" type="ORF">GY22_07810</name>
</gene>
<evidence type="ECO:0000259" key="3">
    <source>
        <dbReference type="Pfam" id="PF08338"/>
    </source>
</evidence>
<keyword evidence="5" id="KW-1185">Reference proteome</keyword>
<dbReference type="AlphaFoldDB" id="A0A0A6VTL5"/>
<sequence>MTTFTFSSRVPHPVEDVFAWHARPGALTRLTPAWTGSVVEESSPPLQDGTRSRLRVAVPGSYGLASVPWTAEHHGFVPGREFRDRMVKGPLASWEHHHRFDDDGHGGTVVTDTVEYAALPGSRAFGDRLMSPALGRQFEARARRLAADLELHSRYPGRPLTVAVTGASGTIGVQLAALLSTGGHTVLRFVRREARTPLEISWDPAAGELDPAALRGVDVVVNLAGRSIGGRLTDAAKEQIHDSRVLGTRLLVRAFVALGDEAPAALVNGSAIGYYGADTHGDSVTEKSPPGDDFLAEVCTAWERAAQEAEAIGTRVVTVRTGVVQSPAGGALKAQLPLFLAGLGGRLGSGDQWLSWISLDDTVGLFAHAVLSPGLHGPVNAVAPMPVTGRDYARTLGKVLGRPALLPTPGFGPKLVLGSEGAELMALADQRVSADRAIDRGYRFRHPDLGSALREELGRF</sequence>
<evidence type="ECO:0000313" key="4">
    <source>
        <dbReference type="EMBL" id="KHD97618.1"/>
    </source>
</evidence>
<dbReference type="InterPro" id="IPR036291">
    <property type="entry name" value="NAD(P)-bd_dom_sf"/>
</dbReference>
<comment type="similarity">
    <text evidence="1">Belongs to the NAD(P)-dependent epimerase/dehydratase family. SDR39U1 subfamily.</text>
</comment>
<dbReference type="InterPro" id="IPR010099">
    <property type="entry name" value="SDR39U1"/>
</dbReference>
<dbReference type="Proteomes" id="UP000030466">
    <property type="component" value="Unassembled WGS sequence"/>
</dbReference>
<evidence type="ECO:0000259" key="2">
    <source>
        <dbReference type="Pfam" id="PF01370"/>
    </source>
</evidence>
<dbReference type="Pfam" id="PF10604">
    <property type="entry name" value="Polyketide_cyc2"/>
    <property type="match status" value="1"/>
</dbReference>
<accession>A0A0A6VTL5</accession>
<reference evidence="4 5" key="1">
    <citation type="journal article" date="2003" name="Int. J. Syst. Evol. Microbiol.">
        <title>Kocuria polaris sp. nov., an orange-pigmented psychrophilic bacterium isolated from an Antarctic cyanobacterial mat sample.</title>
        <authorList>
            <person name="Reddy G.S."/>
            <person name="Prakash J.S."/>
            <person name="Prabahar V."/>
            <person name="Matsumoto G.I."/>
            <person name="Stackebrandt E."/>
            <person name="Shivaji S."/>
        </authorList>
    </citation>
    <scope>NUCLEOTIDE SEQUENCE [LARGE SCALE GENOMIC DNA]</scope>
    <source>
        <strain evidence="4 5">CMS 76or</strain>
    </source>
</reference>
<dbReference type="EMBL" id="JSUH01000006">
    <property type="protein sequence ID" value="KHD97618.1"/>
    <property type="molecule type" value="Genomic_DNA"/>
</dbReference>
<dbReference type="PANTHER" id="PTHR11092">
    <property type="entry name" value="SUGAR NUCLEOTIDE EPIMERASE RELATED"/>
    <property type="match status" value="1"/>
</dbReference>